<evidence type="ECO:0000313" key="4">
    <source>
        <dbReference type="Proteomes" id="UP001549749"/>
    </source>
</evidence>
<dbReference type="EMBL" id="JBEXAC010000001">
    <property type="protein sequence ID" value="MET6996062.1"/>
    <property type="molecule type" value="Genomic_DNA"/>
</dbReference>
<feature type="domain" description="Gfo/Idh/MocA-like oxidoreductase bacterial type C-terminal" evidence="2">
    <location>
        <begin position="367"/>
        <end position="439"/>
    </location>
</feature>
<dbReference type="InterPro" id="IPR036291">
    <property type="entry name" value="NAD(P)-bd_dom_sf"/>
</dbReference>
<dbReference type="PANTHER" id="PTHR43818:SF5">
    <property type="entry name" value="OXIDOREDUCTASE FAMILY PROTEIN"/>
    <property type="match status" value="1"/>
</dbReference>
<dbReference type="Pfam" id="PF19051">
    <property type="entry name" value="GFO_IDH_MocA_C2"/>
    <property type="match status" value="2"/>
</dbReference>
<dbReference type="SUPFAM" id="SSF51735">
    <property type="entry name" value="NAD(P)-binding Rossmann-fold domains"/>
    <property type="match status" value="1"/>
</dbReference>
<dbReference type="RefSeq" id="WP_354658710.1">
    <property type="nucleotide sequence ID" value="NZ_JBEXAC010000001.1"/>
</dbReference>
<proteinExistence type="predicted"/>
<name>A0ABV2SZ52_9BACT</name>
<accession>A0ABV2SZ52</accession>
<organism evidence="3 4">
    <name type="scientific">Chitinophaga defluvii</name>
    <dbReference type="NCBI Taxonomy" id="3163343"/>
    <lineage>
        <taxon>Bacteria</taxon>
        <taxon>Pseudomonadati</taxon>
        <taxon>Bacteroidota</taxon>
        <taxon>Chitinophagia</taxon>
        <taxon>Chitinophagales</taxon>
        <taxon>Chitinophagaceae</taxon>
        <taxon>Chitinophaga</taxon>
    </lineage>
</organism>
<dbReference type="Pfam" id="PF01408">
    <property type="entry name" value="GFO_IDH_MocA"/>
    <property type="match status" value="1"/>
</dbReference>
<keyword evidence="4" id="KW-1185">Reference proteome</keyword>
<dbReference type="InterPro" id="IPR000683">
    <property type="entry name" value="Gfo/Idh/MocA-like_OxRdtase_N"/>
</dbReference>
<dbReference type="InterPro" id="IPR043906">
    <property type="entry name" value="Gfo/Idh/MocA_OxRdtase_bact_C"/>
</dbReference>
<comment type="caution">
    <text evidence="3">The sequence shown here is derived from an EMBL/GenBank/DDBJ whole genome shotgun (WGS) entry which is preliminary data.</text>
</comment>
<reference evidence="3 4" key="1">
    <citation type="submission" date="2024-06" db="EMBL/GenBank/DDBJ databases">
        <title>Chitinophaga defluvii sp. nov., isolated from municipal sewage.</title>
        <authorList>
            <person name="Zhang L."/>
        </authorList>
    </citation>
    <scope>NUCLEOTIDE SEQUENCE [LARGE SCALE GENOMIC DNA]</scope>
    <source>
        <strain evidence="3 4">H8</strain>
    </source>
</reference>
<dbReference type="Gene3D" id="3.40.50.720">
    <property type="entry name" value="NAD(P)-binding Rossmann-like Domain"/>
    <property type="match status" value="1"/>
</dbReference>
<evidence type="ECO:0000259" key="2">
    <source>
        <dbReference type="Pfam" id="PF19051"/>
    </source>
</evidence>
<evidence type="ECO:0000313" key="3">
    <source>
        <dbReference type="EMBL" id="MET6996062.1"/>
    </source>
</evidence>
<dbReference type="Gene3D" id="3.30.360.10">
    <property type="entry name" value="Dihydrodipicolinate Reductase, domain 2"/>
    <property type="match status" value="1"/>
</dbReference>
<dbReference type="PANTHER" id="PTHR43818">
    <property type="entry name" value="BCDNA.GH03377"/>
    <property type="match status" value="1"/>
</dbReference>
<dbReference type="InterPro" id="IPR050463">
    <property type="entry name" value="Gfo/Idh/MocA_oxidrdct_glycsds"/>
</dbReference>
<dbReference type="Proteomes" id="UP001549749">
    <property type="component" value="Unassembled WGS sequence"/>
</dbReference>
<sequence>MSTSRRKFLNSTVKLIAGTAIVNSITSPLIVWGKSNAPNEKIRVGLIGCKNMGFGDLQNALKLPGVECAALCDIDEHILNSRSKEVEKLQGKAPVQYKDFRKLIENKDIDAVIIGTPDHWHCLPFVYACEAGKDIYVEKPLANSIAECDIMVKAARRYKRIVQVGQQQRSGQHWIAAMDFIKSGKIGQLRKVNIWGNFNYGIGQRVVPDTAVPAGIDFDMWLGPAPARSFNSARFHGSWRMFWDYGGGLMTDWGVHLIDMALWAKDIETLPLAVTAAGGNFSYPDHAHETFDTMNVSYQLKDYIINWEHTAGTEKGPYGRSYGLAFIGNDATLVIDREGWELFPEWDHQQNKHKVPLIEKQSGTDSHDLHMKNFIECIKTGKDPACTIENGSLVAKYAHAGNIALRTNSRLVWNSSSKNFGNVPAANALITPSYRKPWVLPKV</sequence>
<gene>
    <name evidence="3" type="ORF">ABR189_01720</name>
</gene>
<protein>
    <submittedName>
        <fullName evidence="3">Gfo/Idh/MocA family oxidoreductase</fullName>
    </submittedName>
</protein>
<feature type="domain" description="Gfo/Idh/MocA-like oxidoreductase N-terminal" evidence="1">
    <location>
        <begin position="42"/>
        <end position="165"/>
    </location>
</feature>
<dbReference type="SUPFAM" id="SSF55347">
    <property type="entry name" value="Glyceraldehyde-3-phosphate dehydrogenase-like, C-terminal domain"/>
    <property type="match status" value="1"/>
</dbReference>
<evidence type="ECO:0000259" key="1">
    <source>
        <dbReference type="Pfam" id="PF01408"/>
    </source>
</evidence>
<feature type="domain" description="Gfo/Idh/MocA-like oxidoreductase bacterial type C-terminal" evidence="2">
    <location>
        <begin position="200"/>
        <end position="279"/>
    </location>
</feature>